<proteinExistence type="inferred from homology"/>
<keyword evidence="3" id="KW-1185">Reference proteome</keyword>
<gene>
    <name evidence="2" type="ORF">EA472_04535</name>
</gene>
<dbReference type="GO" id="GO:0019239">
    <property type="term" value="F:deaminase activity"/>
    <property type="evidence" value="ECO:0007669"/>
    <property type="project" value="TreeGrafter"/>
</dbReference>
<dbReference type="SUPFAM" id="SSF55298">
    <property type="entry name" value="YjgF-like"/>
    <property type="match status" value="1"/>
</dbReference>
<evidence type="ECO:0000256" key="1">
    <source>
        <dbReference type="ARBA" id="ARBA00010552"/>
    </source>
</evidence>
<dbReference type="NCBIfam" id="TIGR00004">
    <property type="entry name" value="Rid family detoxifying hydrolase"/>
    <property type="match status" value="1"/>
</dbReference>
<dbReference type="GO" id="GO:0005829">
    <property type="term" value="C:cytosol"/>
    <property type="evidence" value="ECO:0007669"/>
    <property type="project" value="TreeGrafter"/>
</dbReference>
<reference evidence="2 3" key="1">
    <citation type="submission" date="2018-10" db="EMBL/GenBank/DDBJ databases">
        <title>Natrarchaeobius chitinivorans gen. nov., sp. nov., and Natrarchaeobius haloalkaliphilus sp. nov., alkaliphilic, chitin-utilizing haloarchaea from hypersaline alkaline lakes.</title>
        <authorList>
            <person name="Sorokin D.Y."/>
            <person name="Elcheninov A.G."/>
            <person name="Kostrikina N.A."/>
            <person name="Bale N.J."/>
            <person name="Sinninghe Damste J.S."/>
            <person name="Khijniak T.V."/>
            <person name="Kublanov I.V."/>
            <person name="Toshchakov S.V."/>
        </authorList>
    </citation>
    <scope>NUCLEOTIDE SEQUENCE [LARGE SCALE GENOMIC DNA]</scope>
    <source>
        <strain evidence="2 3">AArcht7</strain>
    </source>
</reference>
<dbReference type="PANTHER" id="PTHR11803:SF58">
    <property type="entry name" value="PROTEIN HMF1-RELATED"/>
    <property type="match status" value="1"/>
</dbReference>
<protein>
    <submittedName>
        <fullName evidence="2">RidA family protein</fullName>
    </submittedName>
</protein>
<accession>A0A3N6MFF5</accession>
<dbReference type="InterPro" id="IPR035959">
    <property type="entry name" value="RutC-like_sf"/>
</dbReference>
<dbReference type="AlphaFoldDB" id="A0A3N6MFF5"/>
<dbReference type="CDD" id="cd00448">
    <property type="entry name" value="YjgF_YER057c_UK114_family"/>
    <property type="match status" value="1"/>
</dbReference>
<comment type="caution">
    <text evidence="2">The sequence shown here is derived from an EMBL/GenBank/DDBJ whole genome shotgun (WGS) entry which is preliminary data.</text>
</comment>
<dbReference type="Pfam" id="PF01042">
    <property type="entry name" value="Ribonuc_L-PSP"/>
    <property type="match status" value="1"/>
</dbReference>
<name>A0A3N6MFF5_NATCH</name>
<dbReference type="OrthoDB" id="371655at2157"/>
<dbReference type="InterPro" id="IPR006175">
    <property type="entry name" value="YjgF/YER057c/UK114"/>
</dbReference>
<evidence type="ECO:0000313" key="3">
    <source>
        <dbReference type="Proteomes" id="UP000281431"/>
    </source>
</evidence>
<dbReference type="FunFam" id="3.30.1330.40:FF:000001">
    <property type="entry name" value="L-PSP family endoribonuclease"/>
    <property type="match status" value="1"/>
</dbReference>
<dbReference type="Gene3D" id="3.30.1330.40">
    <property type="entry name" value="RutC-like"/>
    <property type="match status" value="1"/>
</dbReference>
<comment type="similarity">
    <text evidence="1">Belongs to the RutC family.</text>
</comment>
<dbReference type="EMBL" id="REFZ01000002">
    <property type="protein sequence ID" value="RQH02689.1"/>
    <property type="molecule type" value="Genomic_DNA"/>
</dbReference>
<dbReference type="PANTHER" id="PTHR11803">
    <property type="entry name" value="2-IMINOBUTANOATE/2-IMINOPROPANOATE DEAMINASE RIDA"/>
    <property type="match status" value="1"/>
</dbReference>
<organism evidence="2 3">
    <name type="scientific">Natrarchaeobius chitinivorans</name>
    <dbReference type="NCBI Taxonomy" id="1679083"/>
    <lineage>
        <taxon>Archaea</taxon>
        <taxon>Methanobacteriati</taxon>
        <taxon>Methanobacteriota</taxon>
        <taxon>Stenosarchaea group</taxon>
        <taxon>Halobacteria</taxon>
        <taxon>Halobacteriales</taxon>
        <taxon>Natrialbaceae</taxon>
        <taxon>Natrarchaeobius</taxon>
    </lineage>
</organism>
<evidence type="ECO:0000313" key="2">
    <source>
        <dbReference type="EMBL" id="RQH02689.1"/>
    </source>
</evidence>
<dbReference type="Proteomes" id="UP000281431">
    <property type="component" value="Unassembled WGS sequence"/>
</dbReference>
<dbReference type="InterPro" id="IPR006056">
    <property type="entry name" value="RidA"/>
</dbReference>
<sequence length="127" mass="13652">MRELLTDDAPEPIGPYSQATISGDRMYVSGQGPVDPDSGDVLGSDAGAQTHATLENVERILSEAGVGLDDVVKTTVYLTDMNDYEAVNEAYAEHFTSPYPARTAVEVSKLPIEIAVEIDVVAEYDDD</sequence>